<name>A0A5K0U8I1_9VIRU</name>
<dbReference type="EMBL" id="UPSH01000001">
    <property type="protein sequence ID" value="VBB17712.1"/>
    <property type="molecule type" value="Genomic_DNA"/>
</dbReference>
<comment type="caution">
    <text evidence="2">The sequence shown here is derived from an EMBL/GenBank/DDBJ whole genome shotgun (WGS) entry which is preliminary data.</text>
</comment>
<keyword evidence="1" id="KW-0812">Transmembrane</keyword>
<evidence type="ECO:0000313" key="3">
    <source>
        <dbReference type="Proteomes" id="UP000594342"/>
    </source>
</evidence>
<reference evidence="2 3" key="1">
    <citation type="submission" date="2018-10" db="EMBL/GenBank/DDBJ databases">
        <authorList>
            <consortium name="IHU Genomes"/>
        </authorList>
    </citation>
    <scope>NUCLEOTIDE SEQUENCE [LARGE SCALE GENOMIC DNA]</scope>
    <source>
        <strain evidence="2 3">A1</strain>
    </source>
</reference>
<keyword evidence="3" id="KW-1185">Reference proteome</keyword>
<keyword evidence="1" id="KW-0472">Membrane</keyword>
<organism evidence="2 3">
    <name type="scientific">Yasminevirus sp. GU-2018</name>
    <dbReference type="NCBI Taxonomy" id="2420051"/>
    <lineage>
        <taxon>Viruses</taxon>
        <taxon>Varidnaviria</taxon>
        <taxon>Bamfordvirae</taxon>
        <taxon>Nucleocytoviricota</taxon>
        <taxon>Megaviricetes</taxon>
        <taxon>Imitervirales</taxon>
        <taxon>Mimiviridae</taxon>
        <taxon>Klosneuvirinae</taxon>
        <taxon>Yasminevirus</taxon>
        <taxon>Yasminevirus saudimassiliense</taxon>
    </lineage>
</organism>
<evidence type="ECO:0000256" key="1">
    <source>
        <dbReference type="SAM" id="Phobius"/>
    </source>
</evidence>
<feature type="transmembrane region" description="Helical" evidence="1">
    <location>
        <begin position="276"/>
        <end position="300"/>
    </location>
</feature>
<protein>
    <submittedName>
        <fullName evidence="2">Uncharacterized protein</fullName>
    </submittedName>
</protein>
<sequence>MIRKSCNCSGSYDDSNYLSTNKKQMLRPIRSSRRDVVEGLCVLGMGDCGSENKLTIDSLTSVVNENIINVMMKTTNKIVTSCSADNTIRLNFDGADLDDCPIDVSQKASASCTLNANFFTKDNTDLINVINTAIDKSTDTDQSAVGSFLATTKNVNNTNIDMKTYINNIVNKNLTNEKLNECFAKVSASNLAELSFKGTKLKCHGKPLDFSQNAQAYLAATCIASNIGNIVSNDDILNKEIEKFNSSQSAKSKGLGELISDLLAPLLELFNCTTTVGMIIFAVIVVLLIASSAGSVFLMMGSGKSKSDK</sequence>
<accession>A0A5K0U8I1</accession>
<gene>
    <name evidence="2" type="ORF">YASMINEVIRUS_175</name>
</gene>
<proteinExistence type="predicted"/>
<evidence type="ECO:0000313" key="2">
    <source>
        <dbReference type="EMBL" id="VBB17712.1"/>
    </source>
</evidence>
<keyword evidence="1" id="KW-1133">Transmembrane helix</keyword>
<dbReference type="Proteomes" id="UP000594342">
    <property type="component" value="Unassembled WGS sequence"/>
</dbReference>